<dbReference type="Proteomes" id="UP001519310">
    <property type="component" value="Unassembled WGS sequence"/>
</dbReference>
<reference evidence="2 3" key="1">
    <citation type="submission" date="2021-03" db="EMBL/GenBank/DDBJ databases">
        <title>Genomic Encyclopedia of Type Strains, Phase IV (KMG-IV): sequencing the most valuable type-strain genomes for metagenomic binning, comparative biology and taxonomic classification.</title>
        <authorList>
            <person name="Goeker M."/>
        </authorList>
    </citation>
    <scope>NUCLEOTIDE SEQUENCE [LARGE SCALE GENOMIC DNA]</scope>
    <source>
        <strain evidence="2 3">DSM 40526</strain>
    </source>
</reference>
<gene>
    <name evidence="2" type="ORF">J2Z77_005162</name>
</gene>
<evidence type="ECO:0000313" key="3">
    <source>
        <dbReference type="Proteomes" id="UP001519310"/>
    </source>
</evidence>
<keyword evidence="1" id="KW-1133">Transmembrane helix</keyword>
<keyword evidence="3" id="KW-1185">Reference proteome</keyword>
<keyword evidence="1" id="KW-0812">Transmembrane</keyword>
<sequence>MDTPISGGLPATLSALYRNASRMVVLGAWWAVLIAVTLLTVHHITSGVAPAPSHAGFPG</sequence>
<proteinExistence type="predicted"/>
<evidence type="ECO:0000313" key="2">
    <source>
        <dbReference type="EMBL" id="MBP2039336.1"/>
    </source>
</evidence>
<keyword evidence="1" id="KW-0472">Membrane</keyword>
<feature type="transmembrane region" description="Helical" evidence="1">
    <location>
        <begin position="20"/>
        <end position="41"/>
    </location>
</feature>
<comment type="caution">
    <text evidence="2">The sequence shown here is derived from an EMBL/GenBank/DDBJ whole genome shotgun (WGS) entry which is preliminary data.</text>
</comment>
<evidence type="ECO:0000256" key="1">
    <source>
        <dbReference type="SAM" id="Phobius"/>
    </source>
</evidence>
<organism evidence="2 3">
    <name type="scientific">Streptomyces avidinii</name>
    <dbReference type="NCBI Taxonomy" id="1895"/>
    <lineage>
        <taxon>Bacteria</taxon>
        <taxon>Bacillati</taxon>
        <taxon>Actinomycetota</taxon>
        <taxon>Actinomycetes</taxon>
        <taxon>Kitasatosporales</taxon>
        <taxon>Streptomycetaceae</taxon>
        <taxon>Streptomyces</taxon>
    </lineage>
</organism>
<dbReference type="EMBL" id="JAGGLQ010000011">
    <property type="protein sequence ID" value="MBP2039336.1"/>
    <property type="molecule type" value="Genomic_DNA"/>
</dbReference>
<dbReference type="RefSeq" id="WP_189964619.1">
    <property type="nucleotide sequence ID" value="NZ_BMVL01000001.1"/>
</dbReference>
<accession>A0ABS4LB43</accession>
<protein>
    <submittedName>
        <fullName evidence="2">Uncharacterized protein</fullName>
    </submittedName>
</protein>
<name>A0ABS4LB43_STRAV</name>